<dbReference type="KEGG" id="sdz:Asd1617_04363"/>
<evidence type="ECO:0000259" key="1">
    <source>
        <dbReference type="Pfam" id="PF01863"/>
    </source>
</evidence>
<dbReference type="InterPro" id="IPR053136">
    <property type="entry name" value="UTP_pyrophosphatase-like"/>
</dbReference>
<dbReference type="InterPro" id="IPR002725">
    <property type="entry name" value="YgjP-like_metallopeptidase"/>
</dbReference>
<protein>
    <recommendedName>
        <fullName evidence="1">YgjP-like metallopeptidase domain-containing protein</fullName>
    </recommendedName>
</protein>
<organism evidence="2 3">
    <name type="scientific">Shigella dysenteriae 1617</name>
    <dbReference type="NCBI Taxonomy" id="754093"/>
    <lineage>
        <taxon>Bacteria</taxon>
        <taxon>Pseudomonadati</taxon>
        <taxon>Pseudomonadota</taxon>
        <taxon>Gammaproteobacteria</taxon>
        <taxon>Enterobacterales</taxon>
        <taxon>Enterobacteriaceae</taxon>
        <taxon>Shigella</taxon>
    </lineage>
</organism>
<sequence length="214" mass="24587">MSIPFFSFSWAVMSNLTYLQGYPEQLLSQVRTLINEQRLGDVLAKRYPGTHDYATDKALWQYTQDLKNQFLRNAPPINKVMYDNKIHVLKNALGLHTAVSRVQGGKLKAKAEIRVATVFRNAPEPFLRMIVVHELAHLKEKEHNKAFYQLCCHMEPQYHQLEFDTRLWLTLSVCTGLPPWSRTLKAMTDFAAVTATAFFSSLTLMRPVSRALKS</sequence>
<dbReference type="AlphaFoldDB" id="A0A0A6ZZ19"/>
<dbReference type="PATRIC" id="fig|754093.4.peg.4245"/>
<gene>
    <name evidence="2" type="ORF">Asd1617_04363</name>
</gene>
<dbReference type="EMBL" id="CP006736">
    <property type="protein sequence ID" value="AHA67190.1"/>
    <property type="molecule type" value="Genomic_DNA"/>
</dbReference>
<dbReference type="PANTHER" id="PTHR30399">
    <property type="entry name" value="UNCHARACTERIZED PROTEIN YGJP"/>
    <property type="match status" value="1"/>
</dbReference>
<dbReference type="CDD" id="cd07344">
    <property type="entry name" value="M48_yhfN_like"/>
    <property type="match status" value="1"/>
</dbReference>
<name>A0A0A6ZZ19_SHIDY</name>
<dbReference type="Gene3D" id="3.30.2010.10">
    <property type="entry name" value="Metalloproteases ('zincins'), catalytic domain"/>
    <property type="match status" value="1"/>
</dbReference>
<evidence type="ECO:0000313" key="3">
    <source>
        <dbReference type="Proteomes" id="UP000031647"/>
    </source>
</evidence>
<evidence type="ECO:0000313" key="2">
    <source>
        <dbReference type="EMBL" id="AHA67190.1"/>
    </source>
</evidence>
<feature type="domain" description="YgjP-like metallopeptidase" evidence="1">
    <location>
        <begin position="105"/>
        <end position="161"/>
    </location>
</feature>
<reference evidence="2 3" key="1">
    <citation type="submission" date="2013-09" db="EMBL/GenBank/DDBJ databases">
        <title>Comparative genomics of Sd1617 to representative strains in evaluating its pathogenesis.</title>
        <authorList>
            <person name="Aksomboon Vongsawan A."/>
            <person name="Kapatral V."/>
            <person name="Vaisvil B."/>
            <person name="Serichantalergs O."/>
            <person name="Hale T.L."/>
            <person name="Mason C.J."/>
        </authorList>
    </citation>
    <scope>NUCLEOTIDE SEQUENCE [LARGE SCALE GENOMIC DNA]</scope>
    <source>
        <strain evidence="2 3">1617</strain>
    </source>
</reference>
<proteinExistence type="predicted"/>
<accession>A0A0A6ZZ19</accession>
<dbReference type="Pfam" id="PF01863">
    <property type="entry name" value="YgjP-like"/>
    <property type="match status" value="1"/>
</dbReference>
<dbReference type="Proteomes" id="UP000031647">
    <property type="component" value="Chromosome"/>
</dbReference>
<dbReference type="HOGENOM" id="CLU_101303_0_0_6"/>
<dbReference type="PANTHER" id="PTHR30399:SF1">
    <property type="entry name" value="UTP PYROPHOSPHATASE"/>
    <property type="match status" value="1"/>
</dbReference>